<organism evidence="2 3">
    <name type="scientific">Sunxiuqinia elliptica</name>
    <dbReference type="NCBI Taxonomy" id="655355"/>
    <lineage>
        <taxon>Bacteria</taxon>
        <taxon>Pseudomonadati</taxon>
        <taxon>Bacteroidota</taxon>
        <taxon>Bacteroidia</taxon>
        <taxon>Marinilabiliales</taxon>
        <taxon>Prolixibacteraceae</taxon>
        <taxon>Sunxiuqinia</taxon>
    </lineage>
</organism>
<dbReference type="InterPro" id="IPR036249">
    <property type="entry name" value="Thioredoxin-like_sf"/>
</dbReference>
<protein>
    <submittedName>
        <fullName evidence="2">Thioredoxin</fullName>
    </submittedName>
</protein>
<accession>A0A1I2JJ62</accession>
<evidence type="ECO:0000313" key="2">
    <source>
        <dbReference type="EMBL" id="SFF54892.1"/>
    </source>
</evidence>
<feature type="domain" description="Thioredoxin" evidence="1">
    <location>
        <begin position="7"/>
        <end position="91"/>
    </location>
</feature>
<dbReference type="SUPFAM" id="SSF52833">
    <property type="entry name" value="Thioredoxin-like"/>
    <property type="match status" value="1"/>
</dbReference>
<dbReference type="CDD" id="cd02947">
    <property type="entry name" value="TRX_family"/>
    <property type="match status" value="1"/>
</dbReference>
<proteinExistence type="predicted"/>
<reference evidence="2 3" key="1">
    <citation type="submission" date="2016-10" db="EMBL/GenBank/DDBJ databases">
        <authorList>
            <person name="de Groot N.N."/>
        </authorList>
    </citation>
    <scope>NUCLEOTIDE SEQUENCE [LARGE SCALE GENOMIC DNA]</scope>
    <source>
        <strain evidence="2 3">CGMCC 1.9156</strain>
    </source>
</reference>
<dbReference type="Proteomes" id="UP000198964">
    <property type="component" value="Unassembled WGS sequence"/>
</dbReference>
<evidence type="ECO:0000313" key="3">
    <source>
        <dbReference type="Proteomes" id="UP000198964"/>
    </source>
</evidence>
<dbReference type="Gene3D" id="3.40.30.10">
    <property type="entry name" value="Glutaredoxin"/>
    <property type="match status" value="1"/>
</dbReference>
<keyword evidence="3" id="KW-1185">Reference proteome</keyword>
<sequence>MFETVTSCEEYAKLLAEESALLVYYSTEECQVCHVLKPKVGEMLAENFPKMKALYVNLNQAPEVAAQNRIFTVPTVVVLFDGHEYFRKSRSFGVEELRNEISRPYQLMFS</sequence>
<dbReference type="EMBL" id="FONW01000009">
    <property type="protein sequence ID" value="SFF54892.1"/>
    <property type="molecule type" value="Genomic_DNA"/>
</dbReference>
<dbReference type="RefSeq" id="WP_093920710.1">
    <property type="nucleotide sequence ID" value="NZ_FONW01000009.1"/>
</dbReference>
<dbReference type="Pfam" id="PF00085">
    <property type="entry name" value="Thioredoxin"/>
    <property type="match status" value="1"/>
</dbReference>
<gene>
    <name evidence="2" type="ORF">SAMN05216283_10912</name>
</gene>
<dbReference type="InterPro" id="IPR013766">
    <property type="entry name" value="Thioredoxin_domain"/>
</dbReference>
<name>A0A1I2JJ62_9BACT</name>
<dbReference type="STRING" id="655355.SAMN05216283_10912"/>
<evidence type="ECO:0000259" key="1">
    <source>
        <dbReference type="Pfam" id="PF00085"/>
    </source>
</evidence>
<dbReference type="AlphaFoldDB" id="A0A1I2JJ62"/>